<dbReference type="InterPro" id="IPR018181">
    <property type="entry name" value="Heat_shock_70_CS"/>
</dbReference>
<gene>
    <name evidence="1" type="ORF">QBC41DRAFT_379811</name>
</gene>
<evidence type="ECO:0000313" key="2">
    <source>
        <dbReference type="Proteomes" id="UP001174997"/>
    </source>
</evidence>
<accession>A0AA39Z7V4</accession>
<evidence type="ECO:0000313" key="1">
    <source>
        <dbReference type="EMBL" id="KAK0665391.1"/>
    </source>
</evidence>
<dbReference type="PROSITE" id="PS00297">
    <property type="entry name" value="HSP70_1"/>
    <property type="match status" value="1"/>
</dbReference>
<dbReference type="EMBL" id="JAULSY010000111">
    <property type="protein sequence ID" value="KAK0665391.1"/>
    <property type="molecule type" value="Genomic_DNA"/>
</dbReference>
<dbReference type="InterPro" id="IPR043129">
    <property type="entry name" value="ATPase_NBD"/>
</dbReference>
<proteinExistence type="predicted"/>
<dbReference type="Gene3D" id="3.30.420.40">
    <property type="match status" value="2"/>
</dbReference>
<dbReference type="SUPFAM" id="SSF53067">
    <property type="entry name" value="Actin-like ATPase domain"/>
    <property type="match status" value="2"/>
</dbReference>
<name>A0AA39Z7V4_9PEZI</name>
<reference evidence="1" key="1">
    <citation type="submission" date="2023-06" db="EMBL/GenBank/DDBJ databases">
        <title>Genome-scale phylogeny and comparative genomics of the fungal order Sordariales.</title>
        <authorList>
            <consortium name="Lawrence Berkeley National Laboratory"/>
            <person name="Hensen N."/>
            <person name="Bonometti L."/>
            <person name="Westerberg I."/>
            <person name="Brannstrom I.O."/>
            <person name="Guillou S."/>
            <person name="Cros-Aarteil S."/>
            <person name="Calhoun S."/>
            <person name="Haridas S."/>
            <person name="Kuo A."/>
            <person name="Mondo S."/>
            <person name="Pangilinan J."/>
            <person name="Riley R."/>
            <person name="Labutti K."/>
            <person name="Andreopoulos B."/>
            <person name="Lipzen A."/>
            <person name="Chen C."/>
            <person name="Yanf M."/>
            <person name="Daum C."/>
            <person name="Ng V."/>
            <person name="Clum A."/>
            <person name="Steindorff A."/>
            <person name="Ohm R."/>
            <person name="Martin F."/>
            <person name="Silar P."/>
            <person name="Natvig D."/>
            <person name="Lalanne C."/>
            <person name="Gautier V."/>
            <person name="Ament-Velasquez S.L."/>
            <person name="Kruys A."/>
            <person name="Hutchinson M.I."/>
            <person name="Powell A.J."/>
            <person name="Barry K."/>
            <person name="Miller A.N."/>
            <person name="Grigoriev I.V."/>
            <person name="Debuchy R."/>
            <person name="Gladieux P."/>
            <person name="Thoren M.H."/>
            <person name="Johannesson H."/>
        </authorList>
    </citation>
    <scope>NUCLEOTIDE SEQUENCE</scope>
    <source>
        <strain evidence="1">CBS 307.81</strain>
    </source>
</reference>
<dbReference type="Gene3D" id="3.90.640.10">
    <property type="entry name" value="Actin, Chain A, domain 4"/>
    <property type="match status" value="1"/>
</dbReference>
<dbReference type="CDD" id="cd10170">
    <property type="entry name" value="ASKHA_NBD_HSP70"/>
    <property type="match status" value="1"/>
</dbReference>
<keyword evidence="2" id="KW-1185">Reference proteome</keyword>
<sequence>MNTPEIKPTTIVAVDLGTTYSSIAWSSSTNPDEVTILRDWPSPEGGERSSRVPTMVTAAGHWGFNIPPDIPDYQVMRWFKLGLYPWAKTAPLQLSAILKASPSPEFSTTMFLRRFLAHAKTKMNFSSLPTDFKYVVTVPVIWANDSKEKMKTAFQTALVRKSEAAAIYALHERAERAARQHDELMLGDTFVVCDAGGGTVDLITYTITNVKPLRVEEVVPADGDDAGSTQVDMEFQSYLYNSLSCTKRIFNGDGRTHEFRIKLGCNDERAGVRNGVMKVDSAALENIFKPVVRAIVNQVKQQMRLSPNPFRAYILVGGFAGSPYLHRALFKAAQEAPDSQTDIDFTLIRPPEPELATTRGAVLKGLSLVGGGRLTKVHIVSQNKPASFPFYNKQRVEDGWFKEVRKKIEVDWNEERSVAPLEKDDTLGTPCTLTADVSKLPETARPERMGADGNMYYVSDGEIQVTPRSAGMEYVLYIEGKRYDDIEVKYEYT</sequence>
<dbReference type="PANTHER" id="PTHR14187">
    <property type="entry name" value="ALPHA KINASE/ELONGATION FACTOR 2 KINASE"/>
    <property type="match status" value="1"/>
</dbReference>
<dbReference type="PANTHER" id="PTHR14187:SF5">
    <property type="entry name" value="HEAT SHOCK 70 KDA PROTEIN 12A"/>
    <property type="match status" value="1"/>
</dbReference>
<comment type="caution">
    <text evidence="1">The sequence shown here is derived from an EMBL/GenBank/DDBJ whole genome shotgun (WGS) entry which is preliminary data.</text>
</comment>
<dbReference type="Proteomes" id="UP001174997">
    <property type="component" value="Unassembled WGS sequence"/>
</dbReference>
<organism evidence="1 2">
    <name type="scientific">Cercophora samala</name>
    <dbReference type="NCBI Taxonomy" id="330535"/>
    <lineage>
        <taxon>Eukaryota</taxon>
        <taxon>Fungi</taxon>
        <taxon>Dikarya</taxon>
        <taxon>Ascomycota</taxon>
        <taxon>Pezizomycotina</taxon>
        <taxon>Sordariomycetes</taxon>
        <taxon>Sordariomycetidae</taxon>
        <taxon>Sordariales</taxon>
        <taxon>Lasiosphaeriaceae</taxon>
        <taxon>Cercophora</taxon>
    </lineage>
</organism>
<protein>
    <submittedName>
        <fullName evidence="1">Uncharacterized protein</fullName>
    </submittedName>
</protein>
<dbReference type="AlphaFoldDB" id="A0AA39Z7V4"/>
<dbReference type="PRINTS" id="PR00301">
    <property type="entry name" value="HEATSHOCK70"/>
</dbReference>